<dbReference type="OrthoDB" id="8756942at2"/>
<evidence type="ECO:0000313" key="5">
    <source>
        <dbReference type="Proteomes" id="UP000318431"/>
    </source>
</evidence>
<reference evidence="4 5" key="1">
    <citation type="journal article" date="2015" name="Stand. Genomic Sci.">
        <title>Genomic Encyclopedia of Bacterial and Archaeal Type Strains, Phase III: the genomes of soil and plant-associated and newly described type strains.</title>
        <authorList>
            <person name="Whitman W.B."/>
            <person name="Woyke T."/>
            <person name="Klenk H.P."/>
            <person name="Zhou Y."/>
            <person name="Lilburn T.G."/>
            <person name="Beck B.J."/>
            <person name="De Vos P."/>
            <person name="Vandamme P."/>
            <person name="Eisen J.A."/>
            <person name="Garrity G."/>
            <person name="Hugenholtz P."/>
            <person name="Kyrpides N.C."/>
        </authorList>
    </citation>
    <scope>NUCLEOTIDE SEQUENCE [LARGE SCALE GENOMIC DNA]</scope>
    <source>
        <strain evidence="4 5">CGMCC 1.10822</strain>
    </source>
</reference>
<organism evidence="4 5">
    <name type="scientific">Pseudoduganella lurida</name>
    <dbReference type="NCBI Taxonomy" id="1036180"/>
    <lineage>
        <taxon>Bacteria</taxon>
        <taxon>Pseudomonadati</taxon>
        <taxon>Pseudomonadota</taxon>
        <taxon>Betaproteobacteria</taxon>
        <taxon>Burkholderiales</taxon>
        <taxon>Oxalobacteraceae</taxon>
        <taxon>Telluria group</taxon>
        <taxon>Pseudoduganella</taxon>
    </lineage>
</organism>
<evidence type="ECO:0000259" key="3">
    <source>
        <dbReference type="Pfam" id="PF08797"/>
    </source>
</evidence>
<evidence type="ECO:0000256" key="1">
    <source>
        <dbReference type="ARBA" id="ARBA00022723"/>
    </source>
</evidence>
<dbReference type="InterPro" id="IPR014905">
    <property type="entry name" value="HIRAN"/>
</dbReference>
<feature type="domain" description="HIRAN" evidence="3">
    <location>
        <begin position="87"/>
        <end position="132"/>
    </location>
</feature>
<accession>A0A562R8I0</accession>
<dbReference type="AlphaFoldDB" id="A0A562R8I0"/>
<dbReference type="Gene3D" id="3.30.70.2330">
    <property type="match status" value="1"/>
</dbReference>
<comment type="caution">
    <text evidence="4">The sequence shown here is derived from an EMBL/GenBank/DDBJ whole genome shotgun (WGS) entry which is preliminary data.</text>
</comment>
<dbReference type="RefSeq" id="WP_145649435.1">
    <property type="nucleotide sequence ID" value="NZ_VLLB01000004.1"/>
</dbReference>
<gene>
    <name evidence="4" type="ORF">IP91_02590</name>
</gene>
<dbReference type="GO" id="GO:0016818">
    <property type="term" value="F:hydrolase activity, acting on acid anhydrides, in phosphorus-containing anhydrides"/>
    <property type="evidence" value="ECO:0007669"/>
    <property type="project" value="InterPro"/>
</dbReference>
<sequence length="165" mass="18137">MAELPALILLAVVAYFGWKIYSGYRDGPDARSPKQKVPAAPRAHIAAHHWENNGYREVEVVGESNYQPHLKRLVGTPDENGVAVACKAFLIPEPANQYDRNAIRVDIDGGTVGYLAKANAALFHQRLKDHGVAGATTSCPAVIFGGKKMDRVRTPYGVWLEMKRL</sequence>
<dbReference type="Pfam" id="PF08797">
    <property type="entry name" value="HIRAN"/>
    <property type="match status" value="1"/>
</dbReference>
<dbReference type="GO" id="GO:0003676">
    <property type="term" value="F:nucleic acid binding"/>
    <property type="evidence" value="ECO:0007669"/>
    <property type="project" value="InterPro"/>
</dbReference>
<dbReference type="EMBL" id="VLLB01000004">
    <property type="protein sequence ID" value="TWI65183.1"/>
    <property type="molecule type" value="Genomic_DNA"/>
</dbReference>
<dbReference type="Proteomes" id="UP000318431">
    <property type="component" value="Unassembled WGS sequence"/>
</dbReference>
<name>A0A562R8I0_9BURK</name>
<proteinExistence type="predicted"/>
<dbReference type="GO" id="GO:0008270">
    <property type="term" value="F:zinc ion binding"/>
    <property type="evidence" value="ECO:0007669"/>
    <property type="project" value="InterPro"/>
</dbReference>
<protein>
    <recommendedName>
        <fullName evidence="3">HIRAN domain-containing protein</fullName>
    </recommendedName>
</protein>
<evidence type="ECO:0000313" key="4">
    <source>
        <dbReference type="EMBL" id="TWI65183.1"/>
    </source>
</evidence>
<keyword evidence="5" id="KW-1185">Reference proteome</keyword>
<keyword evidence="2" id="KW-0378">Hydrolase</keyword>
<keyword evidence="1" id="KW-0479">Metal-binding</keyword>
<evidence type="ECO:0000256" key="2">
    <source>
        <dbReference type="ARBA" id="ARBA00022801"/>
    </source>
</evidence>